<sequence length="158" mass="18405">MKEPPHNRLTFKESMTEGKYLTTITKEDKIRYKKLSVEEKRKVLNDFNASTPQKDDKVSLFDYMKRTMLKHGLDEVTSITENAVLKNEPGKHIDSFMTRLSSFSTTKDGTTVFTYELINQNFVVIKILDEQLKQNKKIIEQNNEIISLLKQIANRGEM</sequence>
<name>A0A141VTQ2_9CAUD</name>
<keyword evidence="2" id="KW-1185">Reference proteome</keyword>
<reference evidence="1" key="1">
    <citation type="submission" date="2016-01" db="EMBL/GenBank/DDBJ databases">
        <title>A eukaryotic-like serine/threonine kinase protects bacteria against viruses.</title>
        <authorList>
            <person name="Depardieu F."/>
            <person name="Didier J.-P."/>
            <person name="Bernheim A."/>
            <person name="Sherlock A."/>
            <person name="Molina H."/>
            <person name="Duclos B."/>
            <person name="Bikard D."/>
        </authorList>
    </citation>
    <scope>NUCLEOTIDE SEQUENCE [LARGE SCALE GENOMIC DNA]</scope>
</reference>
<dbReference type="OrthoDB" id="13315at10239"/>
<dbReference type="RefSeq" id="YP_009302051.1">
    <property type="nucleotide sequence ID" value="NC_031241.1"/>
</dbReference>
<evidence type="ECO:0000313" key="2">
    <source>
        <dbReference type="Proteomes" id="UP000202699"/>
    </source>
</evidence>
<dbReference type="GeneID" id="29122898"/>
<organism evidence="1 2">
    <name type="scientific">Staphylococcus phage CNPx</name>
    <dbReference type="NCBI Taxonomy" id="1792269"/>
    <lineage>
        <taxon>Viruses</taxon>
        <taxon>Duplodnaviria</taxon>
        <taxon>Heunggongvirae</taxon>
        <taxon>Uroviricota</taxon>
        <taxon>Caudoviricetes</taxon>
        <taxon>Rockefellervirus</taxon>
        <taxon>Rockefellervirus CNPx</taxon>
    </lineage>
</organism>
<accession>A0A141VTQ2</accession>
<proteinExistence type="predicted"/>
<protein>
    <submittedName>
        <fullName evidence="1">Uncharacterized protein</fullName>
    </submittedName>
</protein>
<evidence type="ECO:0000313" key="1">
    <source>
        <dbReference type="EMBL" id="AMM44595.1"/>
    </source>
</evidence>
<dbReference type="KEGG" id="vg:29122898"/>
<dbReference type="Proteomes" id="UP000202699">
    <property type="component" value="Segment"/>
</dbReference>
<dbReference type="EMBL" id="KU598975">
    <property type="protein sequence ID" value="AMM44595.1"/>
    <property type="molecule type" value="Genomic_DNA"/>
</dbReference>